<feature type="compositionally biased region" description="Polar residues" evidence="1">
    <location>
        <begin position="36"/>
        <end position="50"/>
    </location>
</feature>
<evidence type="ECO:0000313" key="3">
    <source>
        <dbReference type="Proteomes" id="UP000295254"/>
    </source>
</evidence>
<comment type="caution">
    <text evidence="2">The sequence shown here is derived from an EMBL/GenBank/DDBJ whole genome shotgun (WGS) entry which is preliminary data.</text>
</comment>
<dbReference type="Proteomes" id="UP000295254">
    <property type="component" value="Unassembled WGS sequence"/>
</dbReference>
<accession>A0A4R4JYS5</accession>
<evidence type="ECO:0000256" key="1">
    <source>
        <dbReference type="SAM" id="MobiDB-lite"/>
    </source>
</evidence>
<sequence length="65" mass="7384">MIRFAQLQLQYRYHCQRAGLFVARELAPAGLRSRPKNIQTDFTTATQPSGSKLPRHNSTADDHCL</sequence>
<dbReference type="EMBL" id="RRZK01000029">
    <property type="protein sequence ID" value="TDB58819.1"/>
    <property type="molecule type" value="Genomic_DNA"/>
</dbReference>
<organism evidence="2 3">
    <name type="scientific">Pseudomonas vancouverensis</name>
    <dbReference type="NCBI Taxonomy" id="95300"/>
    <lineage>
        <taxon>Bacteria</taxon>
        <taxon>Pseudomonadati</taxon>
        <taxon>Pseudomonadota</taxon>
        <taxon>Gammaproteobacteria</taxon>
        <taxon>Pseudomonadales</taxon>
        <taxon>Pseudomonadaceae</taxon>
        <taxon>Pseudomonas</taxon>
    </lineage>
</organism>
<dbReference type="AlphaFoldDB" id="A0A4R4JYS5"/>
<name>A0A4R4JYS5_PSEVA</name>
<protein>
    <submittedName>
        <fullName evidence="2">Uncharacterized protein</fullName>
    </submittedName>
</protein>
<dbReference type="OrthoDB" id="7033109at2"/>
<gene>
    <name evidence="2" type="ORF">EIY72_21205</name>
</gene>
<proteinExistence type="predicted"/>
<reference evidence="3" key="1">
    <citation type="journal article" date="2019" name="bioRxiv">
        <title>Bacterially produced spermidine induces plant systemic susceptibility to pathogens.</title>
        <authorList>
            <person name="Melnyk R.A."/>
            <person name="Beskrovnaya P.A."/>
            <person name="Liu Z."/>
            <person name="Song Y."/>
            <person name="Haney C.H."/>
        </authorList>
    </citation>
    <scope>NUCLEOTIDE SEQUENCE [LARGE SCALE GENOMIC DNA]</scope>
    <source>
        <strain evidence="3">Dha-51</strain>
    </source>
</reference>
<evidence type="ECO:0000313" key="2">
    <source>
        <dbReference type="EMBL" id="TDB58819.1"/>
    </source>
</evidence>
<keyword evidence="3" id="KW-1185">Reference proteome</keyword>
<feature type="region of interest" description="Disordered" evidence="1">
    <location>
        <begin position="34"/>
        <end position="65"/>
    </location>
</feature>